<evidence type="ECO:0000256" key="1">
    <source>
        <dbReference type="ARBA" id="ARBA00010928"/>
    </source>
</evidence>
<dbReference type="GO" id="GO:0016491">
    <property type="term" value="F:oxidoreductase activity"/>
    <property type="evidence" value="ECO:0007669"/>
    <property type="project" value="UniProtKB-KW"/>
</dbReference>
<sequence>MPAGAAVSRALRLGALGCSSIAARRTLPAAAAVGELALTAVAARSPEKAAEFGGRFGATAMTYDELLDSADVDAVYVSLPTSLHHEWARKALLAGKHVLCEKPLTLNLEQAEDLAELATKQNLVLRENFTFVHHPQHTRVRELLDAGRLGELRTFSASFGIPPLPADDIRYQPSLGGGALLDVGVYPLRAALFLLGPDLRVTGATLRFDEGGVDIAGHALLTSASGVTASLDFGFQHSYRSRYELWGSAAALSLDRAFTPPPGRQPVLRIEEQDHVEELWLPPAHQFELSLRSFAVAALAGRDESEAAWLSSSVETARLADEVFANAAGVSDDRVVAP</sequence>
<keyword evidence="6" id="KW-1185">Reference proteome</keyword>
<dbReference type="Pfam" id="PF22725">
    <property type="entry name" value="GFO_IDH_MocA_C3"/>
    <property type="match status" value="1"/>
</dbReference>
<comment type="similarity">
    <text evidence="1">Belongs to the Gfo/Idh/MocA family.</text>
</comment>
<dbReference type="EMBL" id="CP127295">
    <property type="protein sequence ID" value="WIY01938.1"/>
    <property type="molecule type" value="Genomic_DNA"/>
</dbReference>
<organism evidence="5 6">
    <name type="scientific">Amycolatopsis mongoliensis</name>
    <dbReference type="NCBI Taxonomy" id="715475"/>
    <lineage>
        <taxon>Bacteria</taxon>
        <taxon>Bacillati</taxon>
        <taxon>Actinomycetota</taxon>
        <taxon>Actinomycetes</taxon>
        <taxon>Pseudonocardiales</taxon>
        <taxon>Pseudonocardiaceae</taxon>
        <taxon>Amycolatopsis</taxon>
    </lineage>
</organism>
<dbReference type="KEGG" id="amog:QRX60_49390"/>
<reference evidence="5 6" key="1">
    <citation type="submission" date="2023-06" db="EMBL/GenBank/DDBJ databases">
        <authorList>
            <person name="Oyuntsetseg B."/>
            <person name="Kim S.B."/>
        </authorList>
    </citation>
    <scope>NUCLEOTIDE SEQUENCE [LARGE SCALE GENOMIC DNA]</scope>
    <source>
        <strain evidence="5 6">4-36</strain>
    </source>
</reference>
<proteinExistence type="inferred from homology"/>
<dbReference type="InterPro" id="IPR050984">
    <property type="entry name" value="Gfo/Idh/MocA_domain"/>
</dbReference>
<dbReference type="Gene3D" id="3.30.360.10">
    <property type="entry name" value="Dihydrodipicolinate Reductase, domain 2"/>
    <property type="match status" value="1"/>
</dbReference>
<dbReference type="PANTHER" id="PTHR22604">
    <property type="entry name" value="OXIDOREDUCTASES"/>
    <property type="match status" value="1"/>
</dbReference>
<evidence type="ECO:0000259" key="4">
    <source>
        <dbReference type="Pfam" id="PF22725"/>
    </source>
</evidence>
<dbReference type="SUPFAM" id="SSF51735">
    <property type="entry name" value="NAD(P)-binding Rossmann-fold domains"/>
    <property type="match status" value="1"/>
</dbReference>
<dbReference type="RefSeq" id="WP_285998373.1">
    <property type="nucleotide sequence ID" value="NZ_CP127295.1"/>
</dbReference>
<protein>
    <submittedName>
        <fullName evidence="5">Gfo/Idh/MocA family oxidoreductase</fullName>
    </submittedName>
</protein>
<dbReference type="GO" id="GO:0000166">
    <property type="term" value="F:nucleotide binding"/>
    <property type="evidence" value="ECO:0007669"/>
    <property type="project" value="InterPro"/>
</dbReference>
<evidence type="ECO:0000313" key="6">
    <source>
        <dbReference type="Proteomes" id="UP001239397"/>
    </source>
</evidence>
<gene>
    <name evidence="5" type="ORF">QRX60_49390</name>
</gene>
<dbReference type="AlphaFoldDB" id="A0A9Y2NJM1"/>
<dbReference type="Gene3D" id="3.40.50.720">
    <property type="entry name" value="NAD(P)-binding Rossmann-like Domain"/>
    <property type="match status" value="1"/>
</dbReference>
<dbReference type="InterPro" id="IPR055170">
    <property type="entry name" value="GFO_IDH_MocA-like_dom"/>
</dbReference>
<dbReference type="SUPFAM" id="SSF55347">
    <property type="entry name" value="Glyceraldehyde-3-phosphate dehydrogenase-like, C-terminal domain"/>
    <property type="match status" value="1"/>
</dbReference>
<evidence type="ECO:0000313" key="5">
    <source>
        <dbReference type="EMBL" id="WIY01938.1"/>
    </source>
</evidence>
<keyword evidence="2" id="KW-0560">Oxidoreductase</keyword>
<dbReference type="InterPro" id="IPR000683">
    <property type="entry name" value="Gfo/Idh/MocA-like_OxRdtase_N"/>
</dbReference>
<name>A0A9Y2NJM1_9PSEU</name>
<evidence type="ECO:0000259" key="3">
    <source>
        <dbReference type="Pfam" id="PF01408"/>
    </source>
</evidence>
<dbReference type="Pfam" id="PF01408">
    <property type="entry name" value="GFO_IDH_MocA"/>
    <property type="match status" value="1"/>
</dbReference>
<feature type="domain" description="Gfo/Idh/MocA-like oxidoreductase N-terminal" evidence="3">
    <location>
        <begin position="12"/>
        <end position="128"/>
    </location>
</feature>
<evidence type="ECO:0000256" key="2">
    <source>
        <dbReference type="ARBA" id="ARBA00023002"/>
    </source>
</evidence>
<feature type="domain" description="GFO/IDH/MocA-like oxidoreductase" evidence="4">
    <location>
        <begin position="138"/>
        <end position="252"/>
    </location>
</feature>
<dbReference type="Proteomes" id="UP001239397">
    <property type="component" value="Chromosome"/>
</dbReference>
<dbReference type="PANTHER" id="PTHR22604:SF105">
    <property type="entry name" value="TRANS-1,2-DIHYDROBENZENE-1,2-DIOL DEHYDROGENASE"/>
    <property type="match status" value="1"/>
</dbReference>
<accession>A0A9Y2NJM1</accession>
<dbReference type="InterPro" id="IPR036291">
    <property type="entry name" value="NAD(P)-bd_dom_sf"/>
</dbReference>